<protein>
    <submittedName>
        <fullName evidence="2">Uncharacterized protein</fullName>
    </submittedName>
</protein>
<reference evidence="2" key="1">
    <citation type="submission" date="2020-09" db="EMBL/GenBank/DDBJ databases">
        <title>Genome-Enabled Discovery of Anthraquinone Biosynthesis in Senna tora.</title>
        <authorList>
            <person name="Kang S.-H."/>
            <person name="Pandey R.P."/>
            <person name="Lee C.-M."/>
            <person name="Sim J.-S."/>
            <person name="Jeong J.-T."/>
            <person name="Choi B.-S."/>
            <person name="Jung M."/>
            <person name="Ginzburg D."/>
            <person name="Zhao K."/>
            <person name="Won S.Y."/>
            <person name="Oh T.-J."/>
            <person name="Yu Y."/>
            <person name="Kim N.-H."/>
            <person name="Lee O.R."/>
            <person name="Lee T.-H."/>
            <person name="Bashyal P."/>
            <person name="Kim T.-S."/>
            <person name="Lee W.-H."/>
            <person name="Kawkins C."/>
            <person name="Kim C.-K."/>
            <person name="Kim J.S."/>
            <person name="Ahn B.O."/>
            <person name="Rhee S.Y."/>
            <person name="Sohng J.K."/>
        </authorList>
    </citation>
    <scope>NUCLEOTIDE SEQUENCE</scope>
    <source>
        <tissue evidence="2">Leaf</tissue>
    </source>
</reference>
<keyword evidence="3" id="KW-1185">Reference proteome</keyword>
<name>A0A834W1N1_9FABA</name>
<dbReference type="EMBL" id="JAAIUW010000070">
    <property type="protein sequence ID" value="KAF7800974.1"/>
    <property type="molecule type" value="Genomic_DNA"/>
</dbReference>
<accession>A0A834W1N1</accession>
<proteinExistence type="predicted"/>
<feature type="region of interest" description="Disordered" evidence="1">
    <location>
        <begin position="61"/>
        <end position="96"/>
    </location>
</feature>
<evidence type="ECO:0000313" key="3">
    <source>
        <dbReference type="Proteomes" id="UP000634136"/>
    </source>
</evidence>
<comment type="caution">
    <text evidence="2">The sequence shown here is derived from an EMBL/GenBank/DDBJ whole genome shotgun (WGS) entry which is preliminary data.</text>
</comment>
<evidence type="ECO:0000313" key="2">
    <source>
        <dbReference type="EMBL" id="KAF7800974.1"/>
    </source>
</evidence>
<dbReference type="Proteomes" id="UP000634136">
    <property type="component" value="Unassembled WGS sequence"/>
</dbReference>
<organism evidence="2 3">
    <name type="scientific">Senna tora</name>
    <dbReference type="NCBI Taxonomy" id="362788"/>
    <lineage>
        <taxon>Eukaryota</taxon>
        <taxon>Viridiplantae</taxon>
        <taxon>Streptophyta</taxon>
        <taxon>Embryophyta</taxon>
        <taxon>Tracheophyta</taxon>
        <taxon>Spermatophyta</taxon>
        <taxon>Magnoliopsida</taxon>
        <taxon>eudicotyledons</taxon>
        <taxon>Gunneridae</taxon>
        <taxon>Pentapetalae</taxon>
        <taxon>rosids</taxon>
        <taxon>fabids</taxon>
        <taxon>Fabales</taxon>
        <taxon>Fabaceae</taxon>
        <taxon>Caesalpinioideae</taxon>
        <taxon>Cassia clade</taxon>
        <taxon>Senna</taxon>
    </lineage>
</organism>
<evidence type="ECO:0000256" key="1">
    <source>
        <dbReference type="SAM" id="MobiDB-lite"/>
    </source>
</evidence>
<gene>
    <name evidence="2" type="ORF">G2W53_044536</name>
</gene>
<sequence>MDEVCGEGLTVWLGSKGEWCGFGKVQWGGAHDLVGLSDGGEGLECVAMEVGWDEEKERLERERERLGEREGREDAEKKMKKERERELGLRKSNFEI</sequence>
<dbReference type="AlphaFoldDB" id="A0A834W1N1"/>